<organism evidence="1 2">
    <name type="scientific">Candidatus Thiodictyon syntrophicum</name>
    <dbReference type="NCBI Taxonomy" id="1166950"/>
    <lineage>
        <taxon>Bacteria</taxon>
        <taxon>Pseudomonadati</taxon>
        <taxon>Pseudomonadota</taxon>
        <taxon>Gammaproteobacteria</taxon>
        <taxon>Chromatiales</taxon>
        <taxon>Chromatiaceae</taxon>
        <taxon>Thiodictyon</taxon>
    </lineage>
</organism>
<protein>
    <recommendedName>
        <fullName evidence="3">SGNH hydrolase-type esterase domain-containing protein</fullName>
    </recommendedName>
</protein>
<dbReference type="KEGG" id="tsy:THSYN_23465"/>
<gene>
    <name evidence="1" type="ORF">THSYN_23465</name>
</gene>
<keyword evidence="2" id="KW-1185">Reference proteome</keyword>
<evidence type="ECO:0008006" key="3">
    <source>
        <dbReference type="Google" id="ProtNLM"/>
    </source>
</evidence>
<name>A0A2K8UDE7_9GAMM</name>
<dbReference type="InterPro" id="IPR036514">
    <property type="entry name" value="SGNH_hydro_sf"/>
</dbReference>
<reference evidence="1 2" key="1">
    <citation type="submission" date="2017-03" db="EMBL/GenBank/DDBJ databases">
        <title>Complete genome sequence of Candidatus 'Thiodictyon syntrophicum' sp. nov. strain Cad16T, a photolithoautotroph purple sulfur bacterium isolated from an alpine meromictic lake.</title>
        <authorList>
            <person name="Luedin S.M."/>
            <person name="Pothier J.F."/>
            <person name="Danza F."/>
            <person name="Storelli N."/>
            <person name="Wittwer M."/>
            <person name="Tonolla M."/>
        </authorList>
    </citation>
    <scope>NUCLEOTIDE SEQUENCE [LARGE SCALE GENOMIC DNA]</scope>
    <source>
        <strain evidence="1 2">Cad16T</strain>
    </source>
</reference>
<dbReference type="AlphaFoldDB" id="A0A2K8UDE7"/>
<proteinExistence type="predicted"/>
<dbReference type="GO" id="GO:0016788">
    <property type="term" value="F:hydrolase activity, acting on ester bonds"/>
    <property type="evidence" value="ECO:0007669"/>
    <property type="project" value="UniProtKB-ARBA"/>
</dbReference>
<accession>A0A2K8UDE7</accession>
<dbReference type="Proteomes" id="UP000232638">
    <property type="component" value="Chromosome"/>
</dbReference>
<sequence length="138" mass="14501">MNGNYNVLVDQPSGLGTTYPAVADTGITQQIPRYDGTTLVADQTLFLLWGGPNDIFLGLATRPNDMLTVINDALGAMASNIQTLAGLDAEHILVPGMPDLGKTPEALAAGPVVSEQMSQISAFYNLGLAGLLDMLDRP</sequence>
<dbReference type="OrthoDB" id="5292073at2"/>
<dbReference type="EMBL" id="CP020370">
    <property type="protein sequence ID" value="AUB83613.1"/>
    <property type="molecule type" value="Genomic_DNA"/>
</dbReference>
<evidence type="ECO:0000313" key="1">
    <source>
        <dbReference type="EMBL" id="AUB83613.1"/>
    </source>
</evidence>
<evidence type="ECO:0000313" key="2">
    <source>
        <dbReference type="Proteomes" id="UP000232638"/>
    </source>
</evidence>
<dbReference type="Gene3D" id="3.40.50.1110">
    <property type="entry name" value="SGNH hydrolase"/>
    <property type="match status" value="1"/>
</dbReference>